<keyword evidence="7" id="KW-1185">Reference proteome</keyword>
<evidence type="ECO:0000313" key="7">
    <source>
        <dbReference type="Proteomes" id="UP001140091"/>
    </source>
</evidence>
<comment type="subcellular location">
    <subcellularLocation>
        <location evidence="1">Membrane</location>
        <topology evidence="1">Multi-pass membrane protein</topology>
    </subcellularLocation>
</comment>
<protein>
    <recommendedName>
        <fullName evidence="8">MFS general substrate transporter</fullName>
    </recommendedName>
</protein>
<accession>A0A9W8MA73</accession>
<name>A0A9W8MA73_9AGAR</name>
<dbReference type="OrthoDB" id="3639251at2759"/>
<evidence type="ECO:0000256" key="3">
    <source>
        <dbReference type="ARBA" id="ARBA00022692"/>
    </source>
</evidence>
<dbReference type="InterPro" id="IPR036259">
    <property type="entry name" value="MFS_trans_sf"/>
</dbReference>
<keyword evidence="4" id="KW-1133">Transmembrane helix</keyword>
<keyword evidence="5" id="KW-0472">Membrane</keyword>
<keyword evidence="2" id="KW-0813">Transport</keyword>
<evidence type="ECO:0000256" key="5">
    <source>
        <dbReference type="ARBA" id="ARBA00023136"/>
    </source>
</evidence>
<dbReference type="Proteomes" id="UP001140091">
    <property type="component" value="Unassembled WGS sequence"/>
</dbReference>
<evidence type="ECO:0000256" key="1">
    <source>
        <dbReference type="ARBA" id="ARBA00004141"/>
    </source>
</evidence>
<reference evidence="6" key="1">
    <citation type="submission" date="2022-06" db="EMBL/GenBank/DDBJ databases">
        <title>Genome Sequence of Candolleomyces eurysporus.</title>
        <authorList>
            <person name="Buettner E."/>
        </authorList>
    </citation>
    <scope>NUCLEOTIDE SEQUENCE</scope>
    <source>
        <strain evidence="6">VTCC 930004</strain>
    </source>
</reference>
<dbReference type="PANTHER" id="PTHR43791">
    <property type="entry name" value="PERMEASE-RELATED"/>
    <property type="match status" value="1"/>
</dbReference>
<organism evidence="6 7">
    <name type="scientific">Candolleomyces eurysporus</name>
    <dbReference type="NCBI Taxonomy" id="2828524"/>
    <lineage>
        <taxon>Eukaryota</taxon>
        <taxon>Fungi</taxon>
        <taxon>Dikarya</taxon>
        <taxon>Basidiomycota</taxon>
        <taxon>Agaricomycotina</taxon>
        <taxon>Agaricomycetes</taxon>
        <taxon>Agaricomycetidae</taxon>
        <taxon>Agaricales</taxon>
        <taxon>Agaricineae</taxon>
        <taxon>Psathyrellaceae</taxon>
        <taxon>Candolleomyces</taxon>
    </lineage>
</organism>
<feature type="non-terminal residue" evidence="6">
    <location>
        <position position="151"/>
    </location>
</feature>
<evidence type="ECO:0000256" key="4">
    <source>
        <dbReference type="ARBA" id="ARBA00022989"/>
    </source>
</evidence>
<dbReference type="GO" id="GO:0016020">
    <property type="term" value="C:membrane"/>
    <property type="evidence" value="ECO:0007669"/>
    <property type="project" value="UniProtKB-SubCell"/>
</dbReference>
<dbReference type="SUPFAM" id="SSF103473">
    <property type="entry name" value="MFS general substrate transporter"/>
    <property type="match status" value="1"/>
</dbReference>
<sequence length="151" mass="16565">MVDWRMLPLLGLLYAVALVDRANLGIARTAGMGEGSLNLFEELGVGECYSIASMVYFVPCIILQVPTNLILRKLGAQLFLTICVVGWDAAQLGMGFVPRLPDKPRKRAPWLAVQNCITLTGTMLVGYAKQPGAWYFGISSLEDTPGFYYTI</sequence>
<dbReference type="EMBL" id="JANBPK010001493">
    <property type="protein sequence ID" value="KAJ2922387.1"/>
    <property type="molecule type" value="Genomic_DNA"/>
</dbReference>
<evidence type="ECO:0008006" key="8">
    <source>
        <dbReference type="Google" id="ProtNLM"/>
    </source>
</evidence>
<dbReference type="PANTHER" id="PTHR43791:SF3">
    <property type="entry name" value="MAJOR FACILITATOR SUPERFAMILY (MFS) PROFILE DOMAIN-CONTAINING PROTEIN"/>
    <property type="match status" value="1"/>
</dbReference>
<dbReference type="Gene3D" id="1.20.1250.20">
    <property type="entry name" value="MFS general substrate transporter like domains"/>
    <property type="match status" value="1"/>
</dbReference>
<dbReference type="GO" id="GO:0022857">
    <property type="term" value="F:transmembrane transporter activity"/>
    <property type="evidence" value="ECO:0007669"/>
    <property type="project" value="TreeGrafter"/>
</dbReference>
<evidence type="ECO:0000256" key="2">
    <source>
        <dbReference type="ARBA" id="ARBA00022448"/>
    </source>
</evidence>
<dbReference type="AlphaFoldDB" id="A0A9W8MA73"/>
<proteinExistence type="predicted"/>
<evidence type="ECO:0000313" key="6">
    <source>
        <dbReference type="EMBL" id="KAJ2922387.1"/>
    </source>
</evidence>
<gene>
    <name evidence="6" type="ORF">H1R20_g14703</name>
</gene>
<keyword evidence="3" id="KW-0812">Transmembrane</keyword>
<comment type="caution">
    <text evidence="6">The sequence shown here is derived from an EMBL/GenBank/DDBJ whole genome shotgun (WGS) entry which is preliminary data.</text>
</comment>